<dbReference type="InterPro" id="IPR009057">
    <property type="entry name" value="Homeodomain-like_sf"/>
</dbReference>
<dbReference type="Gene3D" id="1.10.10.10">
    <property type="entry name" value="Winged helix-like DNA-binding domain superfamily/Winged helix DNA-binding domain"/>
    <property type="match status" value="1"/>
</dbReference>
<dbReference type="PANTHER" id="PTHR33293">
    <property type="entry name" value="INSERTION ELEMENT IS1 1 PROTEIN INSB-RELATED"/>
    <property type="match status" value="1"/>
</dbReference>
<accession>Q116V8</accession>
<dbReference type="KEGG" id="ter:Tery_1101"/>
<dbReference type="OrthoDB" id="528683at2"/>
<dbReference type="PANTHER" id="PTHR33293:SF1">
    <property type="entry name" value="INSERTION ELEMENT IS1 1 PROTEIN INSB-RELATED"/>
    <property type="match status" value="1"/>
</dbReference>
<gene>
    <name evidence="1" type="ordered locus">Tery_1101</name>
</gene>
<sequence length="108" mass="12201">MHCPYCQSHKIVKNGHRNGKQSYLCRKCGRQFRENPCPIGYSSEVKEACLKMFLSGMGFRAIERATGISHNSVLNWVRRAKVNVSDRNSEASEAAQVDGLQIFVDPKK</sequence>
<organism evidence="1">
    <name type="scientific">Trichodesmium erythraeum (strain IMS101)</name>
    <dbReference type="NCBI Taxonomy" id="203124"/>
    <lineage>
        <taxon>Bacteria</taxon>
        <taxon>Bacillati</taxon>
        <taxon>Cyanobacteriota</taxon>
        <taxon>Cyanophyceae</taxon>
        <taxon>Oscillatoriophycideae</taxon>
        <taxon>Oscillatoriales</taxon>
        <taxon>Microcoleaceae</taxon>
        <taxon>Trichodesmium</taxon>
    </lineage>
</organism>
<dbReference type="NCBIfam" id="NF033558">
    <property type="entry name" value="transpos_IS1"/>
    <property type="match status" value="1"/>
</dbReference>
<dbReference type="STRING" id="203124.Tery_1101"/>
<dbReference type="eggNOG" id="COG3677">
    <property type="taxonomic scope" value="Bacteria"/>
</dbReference>
<dbReference type="AlphaFoldDB" id="Q116V8"/>
<dbReference type="SUPFAM" id="SSF46689">
    <property type="entry name" value="Homeodomain-like"/>
    <property type="match status" value="1"/>
</dbReference>
<dbReference type="HOGENOM" id="CLU_076276_1_4_3"/>
<reference evidence="1" key="1">
    <citation type="submission" date="2006-06" db="EMBL/GenBank/DDBJ databases">
        <title>Complete sequence of Trichodesmium erythraeum IMS101.</title>
        <authorList>
            <consortium name="US DOE Joint Genome Institute"/>
            <person name="Copeland A."/>
            <person name="Lucas S."/>
            <person name="Lapidus A."/>
            <person name="Barry K."/>
            <person name="Detter J.C."/>
            <person name="Glavina del Rio T."/>
            <person name="Hammon N."/>
            <person name="Israni S."/>
            <person name="Dalin E."/>
            <person name="Tice H."/>
            <person name="Pitluck S."/>
            <person name="Kiss H."/>
            <person name="Munk A.C."/>
            <person name="Brettin T."/>
            <person name="Bruce D."/>
            <person name="Han C."/>
            <person name="Tapia R."/>
            <person name="Gilna P."/>
            <person name="Schmutz J."/>
            <person name="Larimer F."/>
            <person name="Land M."/>
            <person name="Hauser L."/>
            <person name="Kyrpides N."/>
            <person name="Kim E."/>
            <person name="Richardson P."/>
        </authorList>
    </citation>
    <scope>NUCLEOTIDE SEQUENCE [LARGE SCALE GENOMIC DNA]</scope>
    <source>
        <strain evidence="1">IMS101</strain>
    </source>
</reference>
<dbReference type="InterPro" id="IPR051354">
    <property type="entry name" value="Transposase_27_IS1"/>
</dbReference>
<protein>
    <submittedName>
        <fullName evidence="1">Insertion element protein</fullName>
    </submittedName>
</protein>
<evidence type="ECO:0000313" key="1">
    <source>
        <dbReference type="EMBL" id="ABG50466.1"/>
    </source>
</evidence>
<proteinExistence type="predicted"/>
<dbReference type="EMBL" id="CP000393">
    <property type="protein sequence ID" value="ABG50466.1"/>
    <property type="molecule type" value="Genomic_DNA"/>
</dbReference>
<name>Q116V8_TRIEI</name>
<dbReference type="InterPro" id="IPR036388">
    <property type="entry name" value="WH-like_DNA-bd_sf"/>
</dbReference>